<dbReference type="Pfam" id="PF00375">
    <property type="entry name" value="SDF"/>
    <property type="match status" value="1"/>
</dbReference>
<evidence type="ECO:0000313" key="9">
    <source>
        <dbReference type="EnsemblMetazoa" id="XP_032451773"/>
    </source>
</evidence>
<evidence type="ECO:0000256" key="3">
    <source>
        <dbReference type="ARBA" id="ARBA00022448"/>
    </source>
</evidence>
<dbReference type="InterPro" id="IPR050746">
    <property type="entry name" value="DAACS"/>
</dbReference>
<keyword evidence="5 7" id="KW-1133">Transmembrane helix</keyword>
<dbReference type="OrthoDB" id="5877963at2759"/>
<protein>
    <recommendedName>
        <fullName evidence="7">Amino acid transporter</fullName>
    </recommendedName>
</protein>
<evidence type="ECO:0000256" key="6">
    <source>
        <dbReference type="ARBA" id="ARBA00023136"/>
    </source>
</evidence>
<sequence length="494" mass="55316">MSLLQRISGAIAVLRGAPLESTSLQRSQIEQTTAEDEAAHEPEKKLPSRAKIAGRAKAMGGLLEIWVRENLLLVLTVLGVLLGCLLGFVGRLGDFSAQSIMLIGFPGEILMRTLKMFILPLIVSSLIAGMAQLDARSSGRIGVRALTYYMATTVLAALVGIAVVLLIHPGDPRIKNIVAQGAGDEAKVSSLDAILDIIRYVCIYKKRTNAQKHGAGEPRAGVLPAGPDDVREEEGRGHRREPEPERLPARAGPRLQGRHQRHGHDRLLHKLRPAGRAHGAPRQAHGRLLRRAQRDRHEVRQPHRHVVLALRNNVHHRRQDHVHLELGRDRPDARALHAHRRAGPPRPRRHHAAPHLLADHAAQPRRLLQGHHAGLDHRRGNRLERGDSADNVPLPRGEQQDRPQGHEVRRLGRGDRQHGRDRAVRGRRCHFHRPDERHQLGRRRGHHRQLDGDAGQHRRGQHPQRRAHHHAPGPDRSGPAHLRRVSALRRRLVP</sequence>
<feature type="compositionally biased region" description="Basic and acidic residues" evidence="8">
    <location>
        <begin position="398"/>
        <end position="424"/>
    </location>
</feature>
<evidence type="ECO:0000256" key="7">
    <source>
        <dbReference type="RuleBase" id="RU361216"/>
    </source>
</evidence>
<name>A0A7M7QM39_NASVI</name>
<dbReference type="PRINTS" id="PR00173">
    <property type="entry name" value="EDTRNSPORT"/>
</dbReference>
<dbReference type="KEGG" id="nvi:100118726"/>
<dbReference type="InterPro" id="IPR036458">
    <property type="entry name" value="Na:dicarbo_symporter_sf"/>
</dbReference>
<feature type="transmembrane region" description="Helical" evidence="7">
    <location>
        <begin position="145"/>
        <end position="167"/>
    </location>
</feature>
<feature type="transmembrane region" description="Helical" evidence="7">
    <location>
        <begin position="109"/>
        <end position="133"/>
    </location>
</feature>
<evidence type="ECO:0000256" key="8">
    <source>
        <dbReference type="SAM" id="MobiDB-lite"/>
    </source>
</evidence>
<dbReference type="RefSeq" id="XP_016836671.1">
    <property type="nucleotide sequence ID" value="XM_016981182.3"/>
</dbReference>
<dbReference type="PANTHER" id="PTHR11958:SF99">
    <property type="entry name" value="SODIUM-DEPENDENT EXCITATORY AMINO ACID TRANSPORTER GLT-6-RELATED"/>
    <property type="match status" value="1"/>
</dbReference>
<keyword evidence="10" id="KW-1185">Reference proteome</keyword>
<comment type="subcellular location">
    <subcellularLocation>
        <location evidence="1 7">Membrane</location>
        <topology evidence="1 7">Multi-pass membrane protein</topology>
    </subcellularLocation>
</comment>
<comment type="caution">
    <text evidence="7">Lacks conserved residue(s) required for the propagation of feature annotation.</text>
</comment>
<reference evidence="9" key="1">
    <citation type="submission" date="2021-01" db="UniProtKB">
        <authorList>
            <consortium name="EnsemblMetazoa"/>
        </authorList>
    </citation>
    <scope>IDENTIFICATION</scope>
</reference>
<comment type="similarity">
    <text evidence="2 7">Belongs to the dicarboxylate/amino acid:cation symporter (DAACS) (TC 2.A.23) family.</text>
</comment>
<dbReference type="PANTHER" id="PTHR11958">
    <property type="entry name" value="SODIUM/DICARBOXYLATE SYMPORTER-RELATED"/>
    <property type="match status" value="1"/>
</dbReference>
<dbReference type="AlphaFoldDB" id="A0A7M7QM39"/>
<dbReference type="GO" id="GO:0005886">
    <property type="term" value="C:plasma membrane"/>
    <property type="evidence" value="ECO:0007669"/>
    <property type="project" value="TreeGrafter"/>
</dbReference>
<dbReference type="GO" id="GO:0005313">
    <property type="term" value="F:L-glutamate transmembrane transporter activity"/>
    <property type="evidence" value="ECO:0007669"/>
    <property type="project" value="TreeGrafter"/>
</dbReference>
<accession>A0A7M7QM39</accession>
<dbReference type="EnsemblMetazoa" id="XM_032595882">
    <property type="protein sequence ID" value="XP_032451773"/>
    <property type="gene ID" value="LOC100118726"/>
</dbReference>
<dbReference type="EnsemblMetazoa" id="XM_016981182">
    <property type="protein sequence ID" value="XP_016836671"/>
    <property type="gene ID" value="LOC100118726"/>
</dbReference>
<evidence type="ECO:0000313" key="10">
    <source>
        <dbReference type="Proteomes" id="UP000002358"/>
    </source>
</evidence>
<evidence type="ECO:0000256" key="1">
    <source>
        <dbReference type="ARBA" id="ARBA00004141"/>
    </source>
</evidence>
<evidence type="ECO:0000256" key="2">
    <source>
        <dbReference type="ARBA" id="ARBA00006148"/>
    </source>
</evidence>
<feature type="compositionally biased region" description="Basic residues" evidence="8">
    <location>
        <begin position="457"/>
        <end position="471"/>
    </location>
</feature>
<organism evidence="9 10">
    <name type="scientific">Nasonia vitripennis</name>
    <name type="common">Parasitic wasp</name>
    <dbReference type="NCBI Taxonomy" id="7425"/>
    <lineage>
        <taxon>Eukaryota</taxon>
        <taxon>Metazoa</taxon>
        <taxon>Ecdysozoa</taxon>
        <taxon>Arthropoda</taxon>
        <taxon>Hexapoda</taxon>
        <taxon>Insecta</taxon>
        <taxon>Pterygota</taxon>
        <taxon>Neoptera</taxon>
        <taxon>Endopterygota</taxon>
        <taxon>Hymenoptera</taxon>
        <taxon>Apocrita</taxon>
        <taxon>Proctotrupomorpha</taxon>
        <taxon>Chalcidoidea</taxon>
        <taxon>Pteromalidae</taxon>
        <taxon>Pteromalinae</taxon>
        <taxon>Nasonia</taxon>
    </lineage>
</organism>
<evidence type="ECO:0000256" key="4">
    <source>
        <dbReference type="ARBA" id="ARBA00022692"/>
    </source>
</evidence>
<dbReference type="GO" id="GO:0015175">
    <property type="term" value="F:neutral L-amino acid transmembrane transporter activity"/>
    <property type="evidence" value="ECO:0007669"/>
    <property type="project" value="TreeGrafter"/>
</dbReference>
<feature type="region of interest" description="Disordered" evidence="8">
    <location>
        <begin position="374"/>
        <end position="494"/>
    </location>
</feature>
<evidence type="ECO:0000256" key="5">
    <source>
        <dbReference type="ARBA" id="ARBA00022989"/>
    </source>
</evidence>
<proteinExistence type="inferred from homology"/>
<dbReference type="GO" id="GO:0015501">
    <property type="term" value="F:glutamate:sodium symporter activity"/>
    <property type="evidence" value="ECO:0007669"/>
    <property type="project" value="TreeGrafter"/>
</dbReference>
<dbReference type="GeneID" id="100118726"/>
<feature type="transmembrane region" description="Helical" evidence="7">
    <location>
        <begin position="71"/>
        <end position="89"/>
    </location>
</feature>
<feature type="compositionally biased region" description="Basic and acidic residues" evidence="8">
    <location>
        <begin position="374"/>
        <end position="388"/>
    </location>
</feature>
<feature type="region of interest" description="Disordered" evidence="8">
    <location>
        <begin position="211"/>
        <end position="262"/>
    </location>
</feature>
<dbReference type="SUPFAM" id="SSF118215">
    <property type="entry name" value="Proton glutamate symport protein"/>
    <property type="match status" value="1"/>
</dbReference>
<feature type="compositionally biased region" description="Basic residues" evidence="8">
    <location>
        <begin position="481"/>
        <end position="494"/>
    </location>
</feature>
<feature type="region of interest" description="Disordered" evidence="8">
    <location>
        <begin position="24"/>
        <end position="45"/>
    </location>
</feature>
<feature type="compositionally biased region" description="Basic and acidic residues" evidence="8">
    <location>
        <begin position="233"/>
        <end position="248"/>
    </location>
</feature>
<dbReference type="RefSeq" id="XP_032451773.1">
    <property type="nucleotide sequence ID" value="XM_032595882.1"/>
</dbReference>
<keyword evidence="7" id="KW-0769">Symport</keyword>
<dbReference type="InterPro" id="IPR001991">
    <property type="entry name" value="Na-dicarboxylate_symporter"/>
</dbReference>
<keyword evidence="6 7" id="KW-0472">Membrane</keyword>
<dbReference type="Proteomes" id="UP000002358">
    <property type="component" value="Chromosome 1"/>
</dbReference>
<keyword evidence="3 7" id="KW-0813">Transport</keyword>
<dbReference type="Gene3D" id="1.10.3860.10">
    <property type="entry name" value="Sodium:dicarboxylate symporter"/>
    <property type="match status" value="1"/>
</dbReference>
<keyword evidence="4 7" id="KW-0812">Transmembrane</keyword>